<accession>A0A9W5W8A0</accession>
<dbReference type="RefSeq" id="WP_036582607.1">
    <property type="nucleotide sequence ID" value="NZ_KK082160.1"/>
</dbReference>
<name>A0A9W5W8A0_9BACL</name>
<sequence length="289" mass="32909">MKSYRIPEIAKKYVEYDMIQTHTDLPEFPDSRARLLFAFLVNGPHSAQLSELYALVVSLVQLGLDTHDMIDDDPEKRPEAGMRERQLKVLAGDYFSSRFYHLLSQAGQIDMIRKISGAVCEVNRVKLNLYMRMKQLKVTADEYIGLCTDLKTGLFELFGSLLEGRASRIWPELLQGLSRCEVVAHELGRMESPGRFEGSWGYWHVMQEGTDADRKSLSERSREEGVVSSLVAKYDIRTQLHDKLRQSVQQVQSIAAGLESDKLASELAGIGERFLRPFAAQQAIYNEMR</sequence>
<proteinExistence type="predicted"/>
<evidence type="ECO:0000313" key="2">
    <source>
        <dbReference type="Proteomes" id="UP000053750"/>
    </source>
</evidence>
<organism evidence="1 2">
    <name type="scientific">Paenibacillus darwinianus</name>
    <dbReference type="NCBI Taxonomy" id="1380763"/>
    <lineage>
        <taxon>Bacteria</taxon>
        <taxon>Bacillati</taxon>
        <taxon>Bacillota</taxon>
        <taxon>Bacilli</taxon>
        <taxon>Bacillales</taxon>
        <taxon>Paenibacillaceae</taxon>
        <taxon>Paenibacillus</taxon>
    </lineage>
</organism>
<comment type="caution">
    <text evidence="1">The sequence shown here is derived from an EMBL/GenBank/DDBJ whole genome shotgun (WGS) entry which is preliminary data.</text>
</comment>
<dbReference type="EMBL" id="JFHU01000014">
    <property type="protein sequence ID" value="EXX92158.1"/>
    <property type="molecule type" value="Genomic_DNA"/>
</dbReference>
<dbReference type="Gene3D" id="1.20.120.1450">
    <property type="match status" value="1"/>
</dbReference>
<evidence type="ECO:0000313" key="1">
    <source>
        <dbReference type="EMBL" id="EXX92158.1"/>
    </source>
</evidence>
<gene>
    <name evidence="1" type="ORF">BG53_02905</name>
</gene>
<dbReference type="GO" id="GO:0009234">
    <property type="term" value="P:menaquinone biosynthetic process"/>
    <property type="evidence" value="ECO:0007669"/>
    <property type="project" value="InterPro"/>
</dbReference>
<dbReference type="Pfam" id="PF07307">
    <property type="entry name" value="HEPPP_synt_1"/>
    <property type="match status" value="1"/>
</dbReference>
<dbReference type="Proteomes" id="UP000053750">
    <property type="component" value="Unassembled WGS sequence"/>
</dbReference>
<dbReference type="OrthoDB" id="2417886at2"/>
<dbReference type="AlphaFoldDB" id="A0A9W5W8A0"/>
<keyword evidence="2" id="KW-1185">Reference proteome</keyword>
<dbReference type="InterPro" id="IPR009920">
    <property type="entry name" value="HEPPP_synth_su1"/>
</dbReference>
<reference evidence="1 2" key="1">
    <citation type="submission" date="2014-02" db="EMBL/GenBank/DDBJ databases">
        <title>Genome sequence of Paenibacillus darwinianus reveals adaptive mechanisms for survival in Antarctic soils.</title>
        <authorList>
            <person name="Dsouza M."/>
            <person name="Taylor M.W."/>
            <person name="Turner S.J."/>
            <person name="Aislabie J."/>
        </authorList>
    </citation>
    <scope>NUCLEOTIDE SEQUENCE [LARGE SCALE GENOMIC DNA]</scope>
    <source>
        <strain evidence="1 2">CE1</strain>
    </source>
</reference>
<protein>
    <submittedName>
        <fullName evidence="1">Heptaprenyl diphosphate synthase</fullName>
    </submittedName>
</protein>